<evidence type="ECO:0000313" key="3">
    <source>
        <dbReference type="Proteomes" id="UP000549913"/>
    </source>
</evidence>
<dbReference type="GO" id="GO:0006355">
    <property type="term" value="P:regulation of DNA-templated transcription"/>
    <property type="evidence" value="ECO:0007669"/>
    <property type="project" value="InterPro"/>
</dbReference>
<evidence type="ECO:0000313" key="2">
    <source>
        <dbReference type="EMBL" id="NYD71980.1"/>
    </source>
</evidence>
<sequence length="93" mass="9994">MTAAKGGMMATITVRDLEDGTRERLRVRAARNGRSMEAEARQILTSAVASEPADTAGVGSRIRSLFADVGYADDLADLLPERAAPADRVDFDR</sequence>
<keyword evidence="3" id="KW-1185">Reference proteome</keyword>
<dbReference type="EMBL" id="JACCBM010000001">
    <property type="protein sequence ID" value="NYD71980.1"/>
    <property type="molecule type" value="Genomic_DNA"/>
</dbReference>
<accession>A0A852STM9</accession>
<dbReference type="InterPro" id="IPR053853">
    <property type="entry name" value="FitA-like_RHH"/>
</dbReference>
<dbReference type="InterPro" id="IPR010985">
    <property type="entry name" value="Ribbon_hlx_hlx"/>
</dbReference>
<evidence type="ECO:0000259" key="1">
    <source>
        <dbReference type="Pfam" id="PF22513"/>
    </source>
</evidence>
<dbReference type="RefSeq" id="WP_218870096.1">
    <property type="nucleotide sequence ID" value="NZ_JACCBM010000001.1"/>
</dbReference>
<dbReference type="Gene3D" id="1.10.1220.10">
    <property type="entry name" value="Met repressor-like"/>
    <property type="match status" value="1"/>
</dbReference>
<reference evidence="2 3" key="1">
    <citation type="submission" date="2020-07" db="EMBL/GenBank/DDBJ databases">
        <title>Sequencing the genomes of 1000 actinobacteria strains.</title>
        <authorList>
            <person name="Klenk H.-P."/>
        </authorList>
    </citation>
    <scope>NUCLEOTIDE SEQUENCE [LARGE SCALE GENOMIC DNA]</scope>
    <source>
        <strain evidence="2 3">DSM 26474</strain>
    </source>
</reference>
<dbReference type="Pfam" id="PF22513">
    <property type="entry name" value="FitA-like_RHH"/>
    <property type="match status" value="1"/>
</dbReference>
<comment type="caution">
    <text evidence="2">The sequence shown here is derived from an EMBL/GenBank/DDBJ whole genome shotgun (WGS) entry which is preliminary data.</text>
</comment>
<proteinExistence type="predicted"/>
<dbReference type="AlphaFoldDB" id="A0A852STM9"/>
<organism evidence="2 3">
    <name type="scientific">Herbiconiux flava</name>
    <dbReference type="NCBI Taxonomy" id="881268"/>
    <lineage>
        <taxon>Bacteria</taxon>
        <taxon>Bacillati</taxon>
        <taxon>Actinomycetota</taxon>
        <taxon>Actinomycetes</taxon>
        <taxon>Micrococcales</taxon>
        <taxon>Microbacteriaceae</taxon>
        <taxon>Herbiconiux</taxon>
    </lineage>
</organism>
<dbReference type="SUPFAM" id="SSF47598">
    <property type="entry name" value="Ribbon-helix-helix"/>
    <property type="match status" value="1"/>
</dbReference>
<name>A0A852STM9_9MICO</name>
<gene>
    <name evidence="2" type="ORF">BJ984_003138</name>
</gene>
<protein>
    <submittedName>
        <fullName evidence="2">Plasmid stability protein</fullName>
    </submittedName>
</protein>
<dbReference type="Proteomes" id="UP000549913">
    <property type="component" value="Unassembled WGS sequence"/>
</dbReference>
<feature type="domain" description="Antitoxin FitA-like ribbon-helix-helix" evidence="1">
    <location>
        <begin position="10"/>
        <end position="48"/>
    </location>
</feature>
<dbReference type="InterPro" id="IPR013321">
    <property type="entry name" value="Arc_rbn_hlx_hlx"/>
</dbReference>